<evidence type="ECO:0000256" key="4">
    <source>
        <dbReference type="ARBA" id="ARBA00022692"/>
    </source>
</evidence>
<evidence type="ECO:0000256" key="5">
    <source>
        <dbReference type="ARBA" id="ARBA00022989"/>
    </source>
</evidence>
<feature type="transmembrane region" description="Helical" evidence="7">
    <location>
        <begin position="249"/>
        <end position="270"/>
    </location>
</feature>
<evidence type="ECO:0000313" key="8">
    <source>
        <dbReference type="EMBL" id="PIR43774.1"/>
    </source>
</evidence>
<feature type="transmembrane region" description="Helical" evidence="7">
    <location>
        <begin position="474"/>
        <end position="491"/>
    </location>
</feature>
<proteinExistence type="predicted"/>
<feature type="transmembrane region" description="Helical" evidence="7">
    <location>
        <begin position="198"/>
        <end position="215"/>
    </location>
</feature>
<dbReference type="AlphaFoldDB" id="A0A2H0RCJ9"/>
<dbReference type="GO" id="GO:0009103">
    <property type="term" value="P:lipopolysaccharide biosynthetic process"/>
    <property type="evidence" value="ECO:0007669"/>
    <property type="project" value="TreeGrafter"/>
</dbReference>
<evidence type="ECO:0000256" key="1">
    <source>
        <dbReference type="ARBA" id="ARBA00004651"/>
    </source>
</evidence>
<feature type="transmembrane region" description="Helical" evidence="7">
    <location>
        <begin position="322"/>
        <end position="339"/>
    </location>
</feature>
<reference evidence="8 9" key="1">
    <citation type="submission" date="2017-09" db="EMBL/GenBank/DDBJ databases">
        <title>Depth-based differentiation of microbial function through sediment-hosted aquifers and enrichment of novel symbionts in the deep terrestrial subsurface.</title>
        <authorList>
            <person name="Probst A.J."/>
            <person name="Ladd B."/>
            <person name="Jarett J.K."/>
            <person name="Geller-Mcgrath D.E."/>
            <person name="Sieber C.M."/>
            <person name="Emerson J.B."/>
            <person name="Anantharaman K."/>
            <person name="Thomas B.C."/>
            <person name="Malmstrom R."/>
            <person name="Stieglmeier M."/>
            <person name="Klingl A."/>
            <person name="Woyke T."/>
            <person name="Ryan C.M."/>
            <person name="Banfield J.F."/>
        </authorList>
    </citation>
    <scope>NUCLEOTIDE SEQUENCE [LARGE SCALE GENOMIC DNA]</scope>
    <source>
        <strain evidence="8">CG10_big_fil_rev_8_21_14_0_10_32_10</strain>
    </source>
</reference>
<keyword evidence="5 7" id="KW-1133">Transmembrane helix</keyword>
<sequence length="503" mass="56761">MNMKKPNLKLLFKIQSKNSVADKLRFLANDNTTNLVFLISILIFVFYTGYLGLYYNLLTSEIPLWFSLPWGVYRISSKHYIFLLPLINLAILFLGYYFSYFYNKYNIREVGRFVSVIILLSTSMFWYSMVTIVNESRTVFYTLGSWFGEYFLPLLISFIVSQLVVSLVIKNASKLKIVEYPGLRFEPSQVLQKPTPRGGSIAFFVSFALVSLIFMGPTQRILGLTIGILITTIAGYLDDRFKLGYLPRLLFFLPLAIIIVVLSGFVMLYIPNPFGDPIKLDALRYTFDLFGKHSIVIYGAIVSFVWFLWISNMMSWNNGTDGQFVAISAVSALVVGILSLRFDNLSYEQILSAKIAFITLGALLGLFRATFPPQKIIWGFGATGVGLVLGSLALLSGTRVAMASLVLLIPSIDTLYVIVSRIKHKKSPFAGDRNHLHHKLLDLGWSKKKISLFYWGISILFGIVSLLSSGKSTALVFILFSGLVLFAIIFIRKSAELYLERQK</sequence>
<organism evidence="8 9">
    <name type="scientific">candidate division WWE3 bacterium CG10_big_fil_rev_8_21_14_0_10_32_10</name>
    <dbReference type="NCBI Taxonomy" id="1975090"/>
    <lineage>
        <taxon>Bacteria</taxon>
        <taxon>Katanobacteria</taxon>
    </lineage>
</organism>
<feature type="transmembrane region" description="Helical" evidence="7">
    <location>
        <begin position="351"/>
        <end position="369"/>
    </location>
</feature>
<feature type="transmembrane region" description="Helical" evidence="7">
    <location>
        <begin position="452"/>
        <end position="468"/>
    </location>
</feature>
<accession>A0A2H0RCJ9</accession>
<feature type="transmembrane region" description="Helical" evidence="7">
    <location>
        <begin position="376"/>
        <end position="395"/>
    </location>
</feature>
<dbReference type="GO" id="GO:0016780">
    <property type="term" value="F:phosphotransferase activity, for other substituted phosphate groups"/>
    <property type="evidence" value="ECO:0007669"/>
    <property type="project" value="InterPro"/>
</dbReference>
<evidence type="ECO:0000256" key="6">
    <source>
        <dbReference type="ARBA" id="ARBA00023136"/>
    </source>
</evidence>
<dbReference type="Proteomes" id="UP000230214">
    <property type="component" value="Unassembled WGS sequence"/>
</dbReference>
<keyword evidence="3" id="KW-0808">Transferase</keyword>
<keyword evidence="6 7" id="KW-0472">Membrane</keyword>
<comment type="caution">
    <text evidence="8">The sequence shown here is derived from an EMBL/GenBank/DDBJ whole genome shotgun (WGS) entry which is preliminary data.</text>
</comment>
<dbReference type="EMBL" id="PCXU01000011">
    <property type="protein sequence ID" value="PIR43774.1"/>
    <property type="molecule type" value="Genomic_DNA"/>
</dbReference>
<evidence type="ECO:0000256" key="2">
    <source>
        <dbReference type="ARBA" id="ARBA00022475"/>
    </source>
</evidence>
<evidence type="ECO:0000256" key="3">
    <source>
        <dbReference type="ARBA" id="ARBA00022679"/>
    </source>
</evidence>
<keyword evidence="2" id="KW-1003">Cell membrane</keyword>
<protein>
    <recommendedName>
        <fullName evidence="10">Undecaprenyl-phosphate alpha-N-acetylglucosaminyl 1-phosphate transferase</fullName>
    </recommendedName>
</protein>
<evidence type="ECO:0000256" key="7">
    <source>
        <dbReference type="SAM" id="Phobius"/>
    </source>
</evidence>
<feature type="transmembrane region" description="Helical" evidence="7">
    <location>
        <begin position="77"/>
        <end position="98"/>
    </location>
</feature>
<gene>
    <name evidence="8" type="ORF">COV24_00860</name>
</gene>
<feature type="transmembrane region" description="Helical" evidence="7">
    <location>
        <begin position="290"/>
        <end position="310"/>
    </location>
</feature>
<dbReference type="CDD" id="cd06853">
    <property type="entry name" value="GT_WecA_like"/>
    <property type="match status" value="1"/>
</dbReference>
<evidence type="ECO:0000313" key="9">
    <source>
        <dbReference type="Proteomes" id="UP000230214"/>
    </source>
</evidence>
<comment type="subcellular location">
    <subcellularLocation>
        <location evidence="1">Cell membrane</location>
        <topology evidence="1">Multi-pass membrane protein</topology>
    </subcellularLocation>
</comment>
<dbReference type="PANTHER" id="PTHR22926:SF3">
    <property type="entry name" value="UNDECAPRENYL-PHOSPHATE ALPHA-N-ACETYLGLUCOSAMINYL 1-PHOSPHATE TRANSFERASE"/>
    <property type="match status" value="1"/>
</dbReference>
<feature type="transmembrane region" description="Helical" evidence="7">
    <location>
        <begin position="221"/>
        <end position="237"/>
    </location>
</feature>
<dbReference type="Pfam" id="PF00953">
    <property type="entry name" value="Glycos_transf_4"/>
    <property type="match status" value="1"/>
</dbReference>
<keyword evidence="4 7" id="KW-0812">Transmembrane</keyword>
<evidence type="ECO:0008006" key="10">
    <source>
        <dbReference type="Google" id="ProtNLM"/>
    </source>
</evidence>
<dbReference type="GO" id="GO:0071555">
    <property type="term" value="P:cell wall organization"/>
    <property type="evidence" value="ECO:0007669"/>
    <property type="project" value="TreeGrafter"/>
</dbReference>
<feature type="transmembrane region" description="Helical" evidence="7">
    <location>
        <begin position="150"/>
        <end position="169"/>
    </location>
</feature>
<dbReference type="InterPro" id="IPR000715">
    <property type="entry name" value="Glycosyl_transferase_4"/>
</dbReference>
<dbReference type="GO" id="GO:0005886">
    <property type="term" value="C:plasma membrane"/>
    <property type="evidence" value="ECO:0007669"/>
    <property type="project" value="UniProtKB-SubCell"/>
</dbReference>
<feature type="transmembrane region" description="Helical" evidence="7">
    <location>
        <begin position="401"/>
        <end position="419"/>
    </location>
</feature>
<dbReference type="GO" id="GO:0044038">
    <property type="term" value="P:cell wall macromolecule biosynthetic process"/>
    <property type="evidence" value="ECO:0007669"/>
    <property type="project" value="TreeGrafter"/>
</dbReference>
<feature type="transmembrane region" description="Helical" evidence="7">
    <location>
        <begin position="35"/>
        <end position="57"/>
    </location>
</feature>
<feature type="transmembrane region" description="Helical" evidence="7">
    <location>
        <begin position="110"/>
        <end position="130"/>
    </location>
</feature>
<dbReference type="PANTHER" id="PTHR22926">
    <property type="entry name" value="PHOSPHO-N-ACETYLMURAMOYL-PENTAPEPTIDE-TRANSFERASE"/>
    <property type="match status" value="1"/>
</dbReference>
<name>A0A2H0RCJ9_UNCKA</name>